<sequence length="198" mass="22498">MMFIDLEKAYVKVQREVLRRCLGVRGILVAYTVVIKDMYDGANIGVRIVGEDSNNFPFVMGLHQELALSPFLYTLAMNALTRHIQEEMTWMSTIENEPFKVVEKIPIGLHMWWNDLREVSRGAAIKALGGLTGYAGLNENLRSQYLVAPRAITPHKFLDLLSISQDVKDGNLAEGFCIFYFLYRAMGTPMVLRLRIPV</sequence>
<gene>
    <name evidence="2" type="primary">LOC104217520</name>
</gene>
<dbReference type="STRING" id="4096.A0A1U7VVY0"/>
<name>A0A1U7VVY0_NICSY</name>
<organism evidence="1 2">
    <name type="scientific">Nicotiana sylvestris</name>
    <name type="common">Wood tobacco</name>
    <name type="synonym">South American tobacco</name>
    <dbReference type="NCBI Taxonomy" id="4096"/>
    <lineage>
        <taxon>Eukaryota</taxon>
        <taxon>Viridiplantae</taxon>
        <taxon>Streptophyta</taxon>
        <taxon>Embryophyta</taxon>
        <taxon>Tracheophyta</taxon>
        <taxon>Spermatophyta</taxon>
        <taxon>Magnoliopsida</taxon>
        <taxon>eudicotyledons</taxon>
        <taxon>Gunneridae</taxon>
        <taxon>Pentapetalae</taxon>
        <taxon>asterids</taxon>
        <taxon>lamiids</taxon>
        <taxon>Solanales</taxon>
        <taxon>Solanaceae</taxon>
        <taxon>Nicotianoideae</taxon>
        <taxon>Nicotianeae</taxon>
        <taxon>Nicotiana</taxon>
    </lineage>
</organism>
<evidence type="ECO:0000313" key="2">
    <source>
        <dbReference type="RefSeq" id="XP_009766100.1"/>
    </source>
</evidence>
<protein>
    <submittedName>
        <fullName evidence="2">Uncharacterized protein LOC104217520</fullName>
    </submittedName>
</protein>
<dbReference type="Proteomes" id="UP000189701">
    <property type="component" value="Unplaced"/>
</dbReference>
<evidence type="ECO:0000313" key="1">
    <source>
        <dbReference type="Proteomes" id="UP000189701"/>
    </source>
</evidence>
<proteinExistence type="predicted"/>
<accession>A0A1U7VVY0</accession>
<dbReference type="RefSeq" id="XP_009766100.1">
    <property type="nucleotide sequence ID" value="XM_009767798.1"/>
</dbReference>
<reference evidence="1" key="1">
    <citation type="journal article" date="2013" name="Genome Biol.">
        <title>Reference genomes and transcriptomes of Nicotiana sylvestris and Nicotiana tomentosiformis.</title>
        <authorList>
            <person name="Sierro N."/>
            <person name="Battey J.N."/>
            <person name="Ouadi S."/>
            <person name="Bovet L."/>
            <person name="Goepfert S."/>
            <person name="Bakaher N."/>
            <person name="Peitsch M.C."/>
            <person name="Ivanov N.V."/>
        </authorList>
    </citation>
    <scope>NUCLEOTIDE SEQUENCE [LARGE SCALE GENOMIC DNA]</scope>
</reference>
<dbReference type="AlphaFoldDB" id="A0A1U7VVY0"/>
<reference evidence="2" key="2">
    <citation type="submission" date="2025-08" db="UniProtKB">
        <authorList>
            <consortium name="RefSeq"/>
        </authorList>
    </citation>
    <scope>IDENTIFICATION</scope>
    <source>
        <tissue evidence="2">Leaf</tissue>
    </source>
</reference>
<keyword evidence="1" id="KW-1185">Reference proteome</keyword>